<dbReference type="GO" id="GO:0004519">
    <property type="term" value="F:endonuclease activity"/>
    <property type="evidence" value="ECO:0007669"/>
    <property type="project" value="UniProtKB-KW"/>
</dbReference>
<dbReference type="CDD" id="cd09083">
    <property type="entry name" value="EEP-1"/>
    <property type="match status" value="1"/>
</dbReference>
<feature type="domain" description="Endonuclease/exonuclease/phosphatase" evidence="1">
    <location>
        <begin position="24"/>
        <end position="263"/>
    </location>
</feature>
<dbReference type="PANTHER" id="PTHR12121:SF36">
    <property type="entry name" value="ENDONUCLEASE_EXONUCLEASE_PHOSPHATASE DOMAIN-CONTAINING PROTEIN"/>
    <property type="match status" value="1"/>
</dbReference>
<accession>A0ABQ1MII6</accession>
<dbReference type="RefSeq" id="WP_188464562.1">
    <property type="nucleotide sequence ID" value="NZ_BAABHU010000009.1"/>
</dbReference>
<sequence length="271" mass="31248">MRQFLIFLFFVGTVPVVGQPTKLCTFNIRFENPKDGIHQWENRKESAVNFIKIEQIDVIGMQEVLHSQIQYLEENLPDYQRVGVGRDDGKTQGEYSPIFFRKNKYQLLDSGTFWLSTDRTQPNKGWDAALPRVCTWVKLLNKEDQDTLLLLNTHFDHVGVQARIKSVDVMVEVINEMNHHGKTVLMGDFNLEPEKEPVQKVIAAGFTDSYDAPIKLGPKGTYNAFQVGKKYERRIDYIFLKGTSPKTYKVNSMLINETFLSDHFPVIVELN</sequence>
<name>A0ABQ1MII6_9BACT</name>
<dbReference type="SUPFAM" id="SSF56219">
    <property type="entry name" value="DNase I-like"/>
    <property type="match status" value="1"/>
</dbReference>
<protein>
    <submittedName>
        <fullName evidence="2">Endonuclease</fullName>
    </submittedName>
</protein>
<dbReference type="InterPro" id="IPR050410">
    <property type="entry name" value="CCR4/nocturin_mRNA_transcr"/>
</dbReference>
<keyword evidence="2" id="KW-0540">Nuclease</keyword>
<organism evidence="2 3">
    <name type="scientific">Marivirga lumbricoides</name>
    <dbReference type="NCBI Taxonomy" id="1046115"/>
    <lineage>
        <taxon>Bacteria</taxon>
        <taxon>Pseudomonadati</taxon>
        <taxon>Bacteroidota</taxon>
        <taxon>Cytophagia</taxon>
        <taxon>Cytophagales</taxon>
        <taxon>Marivirgaceae</taxon>
        <taxon>Marivirga</taxon>
    </lineage>
</organism>
<gene>
    <name evidence="2" type="ORF">GCM10011506_28190</name>
</gene>
<dbReference type="InterPro" id="IPR036691">
    <property type="entry name" value="Endo/exonu/phosph_ase_sf"/>
</dbReference>
<dbReference type="Pfam" id="PF03372">
    <property type="entry name" value="Exo_endo_phos"/>
    <property type="match status" value="1"/>
</dbReference>
<comment type="caution">
    <text evidence="2">The sequence shown here is derived from an EMBL/GenBank/DDBJ whole genome shotgun (WGS) entry which is preliminary data.</text>
</comment>
<proteinExistence type="predicted"/>
<keyword evidence="2" id="KW-0255">Endonuclease</keyword>
<dbReference type="Proteomes" id="UP000636010">
    <property type="component" value="Unassembled WGS sequence"/>
</dbReference>
<dbReference type="EMBL" id="BMEC01000009">
    <property type="protein sequence ID" value="GGC40979.1"/>
    <property type="molecule type" value="Genomic_DNA"/>
</dbReference>
<keyword evidence="2" id="KW-0378">Hydrolase</keyword>
<keyword evidence="3" id="KW-1185">Reference proteome</keyword>
<evidence type="ECO:0000313" key="2">
    <source>
        <dbReference type="EMBL" id="GGC40979.1"/>
    </source>
</evidence>
<dbReference type="InterPro" id="IPR005135">
    <property type="entry name" value="Endo/exonuclease/phosphatase"/>
</dbReference>
<evidence type="ECO:0000259" key="1">
    <source>
        <dbReference type="Pfam" id="PF03372"/>
    </source>
</evidence>
<dbReference type="Gene3D" id="3.60.10.10">
    <property type="entry name" value="Endonuclease/exonuclease/phosphatase"/>
    <property type="match status" value="1"/>
</dbReference>
<evidence type="ECO:0000313" key="3">
    <source>
        <dbReference type="Proteomes" id="UP000636010"/>
    </source>
</evidence>
<reference evidence="3" key="1">
    <citation type="journal article" date="2019" name="Int. J. Syst. Evol. Microbiol.">
        <title>The Global Catalogue of Microorganisms (GCM) 10K type strain sequencing project: providing services to taxonomists for standard genome sequencing and annotation.</title>
        <authorList>
            <consortium name="The Broad Institute Genomics Platform"/>
            <consortium name="The Broad Institute Genome Sequencing Center for Infectious Disease"/>
            <person name="Wu L."/>
            <person name="Ma J."/>
        </authorList>
    </citation>
    <scope>NUCLEOTIDE SEQUENCE [LARGE SCALE GENOMIC DNA]</scope>
    <source>
        <strain evidence="3">CGMCC 1.10832</strain>
    </source>
</reference>
<dbReference type="PANTHER" id="PTHR12121">
    <property type="entry name" value="CARBON CATABOLITE REPRESSOR PROTEIN 4"/>
    <property type="match status" value="1"/>
</dbReference>